<dbReference type="PANTHER" id="PTHR22803">
    <property type="entry name" value="MANNOSE, PHOSPHOLIPASE, LECTIN RECEPTOR RELATED"/>
    <property type="match status" value="1"/>
</dbReference>
<dbReference type="Pfam" id="PF00059">
    <property type="entry name" value="Lectin_C"/>
    <property type="match status" value="1"/>
</dbReference>
<proteinExistence type="predicted"/>
<dbReference type="Gene3D" id="3.10.100.10">
    <property type="entry name" value="Mannose-Binding Protein A, subunit A"/>
    <property type="match status" value="1"/>
</dbReference>
<keyword evidence="3" id="KW-1133">Transmembrane helix</keyword>
<protein>
    <submittedName>
        <fullName evidence="5">CD209a antigen</fullName>
    </submittedName>
</protein>
<reference evidence="5" key="1">
    <citation type="submission" date="2025-08" db="UniProtKB">
        <authorList>
            <consortium name="Ensembl"/>
        </authorList>
    </citation>
    <scope>IDENTIFICATION</scope>
</reference>
<keyword evidence="3" id="KW-0812">Transmembrane</keyword>
<name>A0A8C6GWS6_MUSSI</name>
<keyword evidence="2" id="KW-1015">Disulfide bond</keyword>
<dbReference type="Ensembl" id="ENSMSIT00000015977.1">
    <property type="protein sequence ID" value="ENSMSIP00000012595.1"/>
    <property type="gene ID" value="ENSMSIG00000010842.1"/>
</dbReference>
<evidence type="ECO:0000256" key="2">
    <source>
        <dbReference type="ARBA" id="ARBA00023157"/>
    </source>
</evidence>
<reference evidence="5" key="2">
    <citation type="submission" date="2025-09" db="UniProtKB">
        <authorList>
            <consortium name="Ensembl"/>
        </authorList>
    </citation>
    <scope>IDENTIFICATION</scope>
</reference>
<feature type="domain" description="C-type lectin" evidence="4">
    <location>
        <begin position="88"/>
        <end position="202"/>
    </location>
</feature>
<sequence length="211" mass="24009">MSDSKEMGKRQLGPLDEELLTSSHTRHSIKGFGFQPNSGFSSFTGCLVHSQVPLALQVLFLAVCSVLLVVILVKDRLCRSCPWDWMHFQGSCYFFSVAQKSWNDSATACHNVGAQLVVIKSDEEQNFLQQTSKKRGYTWMGLIDMSKESTWYWVDGSPLTLSFMKYWNKGEPNNLGEEDCAEFRDDGWNDTKCTNKKFWICKKLSTSCPSK</sequence>
<dbReference type="InterPro" id="IPR033989">
    <property type="entry name" value="CD209-like_CTLD"/>
</dbReference>
<evidence type="ECO:0000259" key="4">
    <source>
        <dbReference type="PROSITE" id="PS50041"/>
    </source>
</evidence>
<evidence type="ECO:0000313" key="6">
    <source>
        <dbReference type="Proteomes" id="UP000694415"/>
    </source>
</evidence>
<dbReference type="CDD" id="cd03590">
    <property type="entry name" value="CLECT_DC-SIGN_like"/>
    <property type="match status" value="1"/>
</dbReference>
<dbReference type="GO" id="GO:0030246">
    <property type="term" value="F:carbohydrate binding"/>
    <property type="evidence" value="ECO:0007669"/>
    <property type="project" value="UniProtKB-KW"/>
</dbReference>
<evidence type="ECO:0000256" key="1">
    <source>
        <dbReference type="ARBA" id="ARBA00022734"/>
    </source>
</evidence>
<feature type="transmembrane region" description="Helical" evidence="3">
    <location>
        <begin position="54"/>
        <end position="73"/>
    </location>
</feature>
<dbReference type="SUPFAM" id="SSF56436">
    <property type="entry name" value="C-type lectin-like"/>
    <property type="match status" value="1"/>
</dbReference>
<dbReference type="Proteomes" id="UP000694415">
    <property type="component" value="Unplaced"/>
</dbReference>
<dbReference type="PROSITE" id="PS50041">
    <property type="entry name" value="C_TYPE_LECTIN_2"/>
    <property type="match status" value="1"/>
</dbReference>
<dbReference type="GeneTree" id="ENSGT00940000155012"/>
<dbReference type="InterPro" id="IPR016187">
    <property type="entry name" value="CTDL_fold"/>
</dbReference>
<dbReference type="PROSITE" id="PS00615">
    <property type="entry name" value="C_TYPE_LECTIN_1"/>
    <property type="match status" value="1"/>
</dbReference>
<dbReference type="SMART" id="SM00034">
    <property type="entry name" value="CLECT"/>
    <property type="match status" value="1"/>
</dbReference>
<dbReference type="InterPro" id="IPR018378">
    <property type="entry name" value="C-type_lectin_CS"/>
</dbReference>
<keyword evidence="6" id="KW-1185">Reference proteome</keyword>
<evidence type="ECO:0000313" key="5">
    <source>
        <dbReference type="Ensembl" id="ENSMSIP00000012595.1"/>
    </source>
</evidence>
<dbReference type="AlphaFoldDB" id="A0A8C6GWS6"/>
<organism evidence="5 6">
    <name type="scientific">Mus spicilegus</name>
    <name type="common">Mound-building mouse</name>
    <dbReference type="NCBI Taxonomy" id="10103"/>
    <lineage>
        <taxon>Eukaryota</taxon>
        <taxon>Metazoa</taxon>
        <taxon>Chordata</taxon>
        <taxon>Craniata</taxon>
        <taxon>Vertebrata</taxon>
        <taxon>Euteleostomi</taxon>
        <taxon>Mammalia</taxon>
        <taxon>Eutheria</taxon>
        <taxon>Euarchontoglires</taxon>
        <taxon>Glires</taxon>
        <taxon>Rodentia</taxon>
        <taxon>Myomorpha</taxon>
        <taxon>Muroidea</taxon>
        <taxon>Muridae</taxon>
        <taxon>Murinae</taxon>
        <taxon>Mus</taxon>
        <taxon>Mus</taxon>
    </lineage>
</organism>
<accession>A0A8C6GWS6</accession>
<dbReference type="InterPro" id="IPR050111">
    <property type="entry name" value="C-type_lectin/snaclec_domain"/>
</dbReference>
<keyword evidence="1" id="KW-0430">Lectin</keyword>
<evidence type="ECO:0000256" key="3">
    <source>
        <dbReference type="SAM" id="Phobius"/>
    </source>
</evidence>
<dbReference type="InterPro" id="IPR001304">
    <property type="entry name" value="C-type_lectin-like"/>
</dbReference>
<keyword evidence="3" id="KW-0472">Membrane</keyword>
<dbReference type="InterPro" id="IPR016186">
    <property type="entry name" value="C-type_lectin-like/link_sf"/>
</dbReference>